<reference evidence="1 2" key="1">
    <citation type="submission" date="2017-05" db="EMBL/GenBank/DDBJ databases">
        <authorList>
            <person name="Song R."/>
            <person name="Chenine A.L."/>
            <person name="Ruprecht R.M."/>
        </authorList>
    </citation>
    <scope>NUCLEOTIDE SEQUENCE [LARGE SCALE GENOMIC DNA]</scope>
    <source>
        <strain evidence="1 2">CECT 8489</strain>
    </source>
</reference>
<dbReference type="AlphaFoldDB" id="A0A238J293"/>
<proteinExistence type="predicted"/>
<keyword evidence="2" id="KW-1185">Reference proteome</keyword>
<gene>
    <name evidence="1" type="ORF">BOA8489_02196</name>
</gene>
<name>A0A238J293_9RHOB</name>
<sequence>MPDAGDCPGLFTKVAFGLSGGRSASAFCVVFVVLKGRENEQSDHRLFAPDVVFAANTFNSIGQNTINPVTLQFDQLSVAST</sequence>
<dbReference type="Proteomes" id="UP000201838">
    <property type="component" value="Unassembled WGS sequence"/>
</dbReference>
<organism evidence="1 2">
    <name type="scientific">Boseongicola aestuarii</name>
    <dbReference type="NCBI Taxonomy" id="1470561"/>
    <lineage>
        <taxon>Bacteria</taxon>
        <taxon>Pseudomonadati</taxon>
        <taxon>Pseudomonadota</taxon>
        <taxon>Alphaproteobacteria</taxon>
        <taxon>Rhodobacterales</taxon>
        <taxon>Paracoccaceae</taxon>
        <taxon>Boseongicola</taxon>
    </lineage>
</organism>
<evidence type="ECO:0000313" key="1">
    <source>
        <dbReference type="EMBL" id="SMX24080.1"/>
    </source>
</evidence>
<evidence type="ECO:0000313" key="2">
    <source>
        <dbReference type="Proteomes" id="UP000201838"/>
    </source>
</evidence>
<accession>A0A238J293</accession>
<dbReference type="EMBL" id="FXXQ01000007">
    <property type="protein sequence ID" value="SMX24080.1"/>
    <property type="molecule type" value="Genomic_DNA"/>
</dbReference>
<protein>
    <submittedName>
        <fullName evidence="1">Uncharacterized protein</fullName>
    </submittedName>
</protein>